<gene>
    <name evidence="6" type="ORF">ASIM_LOCUS17092</name>
</gene>
<comment type="similarity">
    <text evidence="4">Belongs to the methyltransferase TRM13 family.</text>
</comment>
<dbReference type="GO" id="GO:0106050">
    <property type="term" value="F:tRNA 2'-O-methyltransferase activity"/>
    <property type="evidence" value="ECO:0007669"/>
    <property type="project" value="UniProtKB-UniRule"/>
</dbReference>
<dbReference type="OrthoDB" id="258806at2759"/>
<evidence type="ECO:0000259" key="5">
    <source>
        <dbReference type="PROSITE" id="PS51800"/>
    </source>
</evidence>
<evidence type="ECO:0000313" key="8">
    <source>
        <dbReference type="WBParaSite" id="ASIM_0001768801-mRNA-1"/>
    </source>
</evidence>
<dbReference type="GO" id="GO:0008270">
    <property type="term" value="F:zinc ion binding"/>
    <property type="evidence" value="ECO:0007669"/>
    <property type="project" value="UniProtKB-KW"/>
</dbReference>
<dbReference type="Pfam" id="PF05253">
    <property type="entry name" value="zf-U11-48K"/>
    <property type="match status" value="1"/>
</dbReference>
<name>A0A0M3K9P4_ANISI</name>
<evidence type="ECO:0000256" key="4">
    <source>
        <dbReference type="RuleBase" id="RU367103"/>
    </source>
</evidence>
<evidence type="ECO:0000256" key="3">
    <source>
        <dbReference type="ARBA" id="ARBA00022833"/>
    </source>
</evidence>
<keyword evidence="4" id="KW-0949">S-adenosyl-L-methionine</keyword>
<comment type="function">
    <text evidence="4">tRNA methylase which 2'-O-methylates cytidine(4) in tRNA(Pro) and tRNA(Gly)(GCC), and adenosine(4) in tRNA(His).</text>
</comment>
<dbReference type="InterPro" id="IPR022776">
    <property type="entry name" value="TRM13/UPF0224_CHHC_Znf_dom"/>
</dbReference>
<dbReference type="PROSITE" id="PS51800">
    <property type="entry name" value="ZF_CHHC_U11_48K"/>
    <property type="match status" value="1"/>
</dbReference>
<dbReference type="GO" id="GO:0030488">
    <property type="term" value="P:tRNA methylation"/>
    <property type="evidence" value="ECO:0007669"/>
    <property type="project" value="InterPro"/>
</dbReference>
<dbReference type="InterPro" id="IPR021721">
    <property type="entry name" value="Znf_CCCH-type_TRM13"/>
</dbReference>
<dbReference type="EC" id="2.1.1.225" evidence="4"/>
<keyword evidence="1 4" id="KW-0479">Metal-binding</keyword>
<protein>
    <recommendedName>
        <fullName evidence="4">tRNA:m(4)X modification enzyme TRM13</fullName>
        <ecNumber evidence="4">2.1.1.225</ecNumber>
    </recommendedName>
</protein>
<comment type="catalytic activity">
    <reaction evidence="4">
        <text>cytidine(4) in tRNA(Pro) + S-adenosyl-L-methionine = 2'-O-methylcytidine(4) in tRNA(Pro) + S-adenosyl-L-homocysteine + H(+)</text>
        <dbReference type="Rhea" id="RHEA:32767"/>
        <dbReference type="Rhea" id="RHEA-COMP:10397"/>
        <dbReference type="Rhea" id="RHEA-COMP:10398"/>
        <dbReference type="ChEBI" id="CHEBI:15378"/>
        <dbReference type="ChEBI" id="CHEBI:57856"/>
        <dbReference type="ChEBI" id="CHEBI:59789"/>
        <dbReference type="ChEBI" id="CHEBI:74495"/>
        <dbReference type="ChEBI" id="CHEBI:82748"/>
        <dbReference type="EC" id="2.1.1.225"/>
    </reaction>
</comment>
<keyword evidence="2 4" id="KW-0863">Zinc-finger</keyword>
<sequence>MSGEELLRCNYMLPTKKRRCRMLVKKGNLFCGEHSIHDPSKSERVICPNDPKHTVKKDELEKHLATKCNSRLPDEPWIVFNINVANQDRGKTLFVFTDRVDECDNRRPDDEQLSRMSALIQNAIQKVSFCITDRVLTSKQITDHLSSNTHLSGEHRKHLIQLSSIIGYFYLR</sequence>
<evidence type="ECO:0000256" key="2">
    <source>
        <dbReference type="ARBA" id="ARBA00022771"/>
    </source>
</evidence>
<dbReference type="Pfam" id="PF11722">
    <property type="entry name" value="zf-TRM13_CCCH"/>
    <property type="match status" value="1"/>
</dbReference>
<dbReference type="InterPro" id="IPR039044">
    <property type="entry name" value="Trm13"/>
</dbReference>
<dbReference type="PANTHER" id="PTHR12998:SF0">
    <property type="entry name" value="TRNA:M(4)X MODIFICATION ENZYME TRM13 HOMOLOG"/>
    <property type="match status" value="1"/>
</dbReference>
<proteinExistence type="inferred from homology"/>
<dbReference type="AlphaFoldDB" id="A0A0M3K9P4"/>
<accession>A0A0M3K9P4</accession>
<keyword evidence="4" id="KW-0808">Transferase</keyword>
<comment type="catalytic activity">
    <reaction evidence="4">
        <text>adenosine(4) in tRNA(His) + S-adenosyl-L-methionine = 2'-O-methyladenosine(4) in tRNA(His) + S-adenosyl-L-homocysteine + H(+)</text>
        <dbReference type="Rhea" id="RHEA:43196"/>
        <dbReference type="Rhea" id="RHEA-COMP:10401"/>
        <dbReference type="Rhea" id="RHEA-COMP:10402"/>
        <dbReference type="ChEBI" id="CHEBI:15378"/>
        <dbReference type="ChEBI" id="CHEBI:57856"/>
        <dbReference type="ChEBI" id="CHEBI:59789"/>
        <dbReference type="ChEBI" id="CHEBI:74411"/>
        <dbReference type="ChEBI" id="CHEBI:74477"/>
        <dbReference type="EC" id="2.1.1.225"/>
    </reaction>
</comment>
<evidence type="ECO:0000313" key="6">
    <source>
        <dbReference type="EMBL" id="VDK59483.1"/>
    </source>
</evidence>
<reference evidence="6 7" key="2">
    <citation type="submission" date="2018-11" db="EMBL/GenBank/DDBJ databases">
        <authorList>
            <consortium name="Pathogen Informatics"/>
        </authorList>
    </citation>
    <scope>NUCLEOTIDE SEQUENCE [LARGE SCALE GENOMIC DNA]</scope>
</reference>
<dbReference type="PANTHER" id="PTHR12998">
    <property type="entry name" value="TRNA:M(4)X MODIFICATION ENZYME TRM13 HOMOLOG"/>
    <property type="match status" value="1"/>
</dbReference>
<keyword evidence="7" id="KW-1185">Reference proteome</keyword>
<comment type="catalytic activity">
    <reaction evidence="4">
        <text>cytidine(4) in tRNA(Gly)(GCC) + S-adenosyl-L-methionine = 2'-O-methylcytidine(4) in tRNA(Gly)(GCC) + S-adenosyl-L-homocysteine + H(+)</text>
        <dbReference type="Rhea" id="RHEA:43192"/>
        <dbReference type="Rhea" id="RHEA-COMP:10399"/>
        <dbReference type="Rhea" id="RHEA-COMP:10400"/>
        <dbReference type="ChEBI" id="CHEBI:15378"/>
        <dbReference type="ChEBI" id="CHEBI:57856"/>
        <dbReference type="ChEBI" id="CHEBI:59789"/>
        <dbReference type="ChEBI" id="CHEBI:74495"/>
        <dbReference type="ChEBI" id="CHEBI:82748"/>
        <dbReference type="EC" id="2.1.1.225"/>
    </reaction>
</comment>
<dbReference type="WBParaSite" id="ASIM_0001768801-mRNA-1">
    <property type="protein sequence ID" value="ASIM_0001768801-mRNA-1"/>
    <property type="gene ID" value="ASIM_0001768801"/>
</dbReference>
<organism evidence="8">
    <name type="scientific">Anisakis simplex</name>
    <name type="common">Herring worm</name>
    <dbReference type="NCBI Taxonomy" id="6269"/>
    <lineage>
        <taxon>Eukaryota</taxon>
        <taxon>Metazoa</taxon>
        <taxon>Ecdysozoa</taxon>
        <taxon>Nematoda</taxon>
        <taxon>Chromadorea</taxon>
        <taxon>Rhabditida</taxon>
        <taxon>Spirurina</taxon>
        <taxon>Ascaridomorpha</taxon>
        <taxon>Ascaridoidea</taxon>
        <taxon>Anisakidae</taxon>
        <taxon>Anisakis</taxon>
        <taxon>Anisakis simplex complex</taxon>
    </lineage>
</organism>
<dbReference type="EMBL" id="UYRR01033733">
    <property type="protein sequence ID" value="VDK59483.1"/>
    <property type="molecule type" value="Genomic_DNA"/>
</dbReference>
<keyword evidence="3 4" id="KW-0862">Zinc</keyword>
<feature type="domain" description="CHHC U11-48K-type" evidence="5">
    <location>
        <begin position="44"/>
        <end position="71"/>
    </location>
</feature>
<evidence type="ECO:0000313" key="7">
    <source>
        <dbReference type="Proteomes" id="UP000267096"/>
    </source>
</evidence>
<dbReference type="Proteomes" id="UP000267096">
    <property type="component" value="Unassembled WGS sequence"/>
</dbReference>
<keyword evidence="4" id="KW-0489">Methyltransferase</keyword>
<reference evidence="8" key="1">
    <citation type="submission" date="2017-02" db="UniProtKB">
        <authorList>
            <consortium name="WormBaseParasite"/>
        </authorList>
    </citation>
    <scope>IDENTIFICATION</scope>
</reference>
<evidence type="ECO:0000256" key="1">
    <source>
        <dbReference type="ARBA" id="ARBA00022723"/>
    </source>
</evidence>
<keyword evidence="4" id="KW-0819">tRNA processing</keyword>